<comment type="caution">
    <text evidence="2">The sequence shown here is derived from an EMBL/GenBank/DDBJ whole genome shotgun (WGS) entry which is preliminary data.</text>
</comment>
<feature type="region of interest" description="Disordered" evidence="1">
    <location>
        <begin position="1"/>
        <end position="206"/>
    </location>
</feature>
<feature type="compositionally biased region" description="Basic and acidic residues" evidence="1">
    <location>
        <begin position="432"/>
        <end position="442"/>
    </location>
</feature>
<evidence type="ECO:0000313" key="2">
    <source>
        <dbReference type="EMBL" id="KAF9329847.1"/>
    </source>
</evidence>
<feature type="compositionally biased region" description="Gly residues" evidence="1">
    <location>
        <begin position="1321"/>
        <end position="1334"/>
    </location>
</feature>
<feature type="compositionally biased region" description="Basic and acidic residues" evidence="1">
    <location>
        <begin position="1140"/>
        <end position="1170"/>
    </location>
</feature>
<feature type="region of interest" description="Disordered" evidence="1">
    <location>
        <begin position="1077"/>
        <end position="1334"/>
    </location>
</feature>
<feature type="region of interest" description="Disordered" evidence="1">
    <location>
        <begin position="817"/>
        <end position="837"/>
    </location>
</feature>
<feature type="region of interest" description="Disordered" evidence="1">
    <location>
        <begin position="1008"/>
        <end position="1044"/>
    </location>
</feature>
<feature type="region of interest" description="Disordered" evidence="1">
    <location>
        <begin position="782"/>
        <end position="801"/>
    </location>
</feature>
<feature type="compositionally biased region" description="Low complexity" evidence="1">
    <location>
        <begin position="506"/>
        <end position="519"/>
    </location>
</feature>
<gene>
    <name evidence="2" type="ORF">BG006_007134</name>
</gene>
<name>A0A9P5VL43_9FUNG</name>
<evidence type="ECO:0000313" key="3">
    <source>
        <dbReference type="Proteomes" id="UP000696485"/>
    </source>
</evidence>
<feature type="region of interest" description="Disordered" evidence="1">
    <location>
        <begin position="882"/>
        <end position="996"/>
    </location>
</feature>
<feature type="compositionally biased region" description="Low complexity" evidence="1">
    <location>
        <begin position="1244"/>
        <end position="1253"/>
    </location>
</feature>
<proteinExistence type="predicted"/>
<protein>
    <submittedName>
        <fullName evidence="2">Uncharacterized protein</fullName>
    </submittedName>
</protein>
<feature type="compositionally biased region" description="Polar residues" evidence="1">
    <location>
        <begin position="449"/>
        <end position="458"/>
    </location>
</feature>
<dbReference type="InterPro" id="IPR003903">
    <property type="entry name" value="UIM_dom"/>
</dbReference>
<feature type="compositionally biased region" description="Basic and acidic residues" evidence="1">
    <location>
        <begin position="1182"/>
        <end position="1199"/>
    </location>
</feature>
<feature type="compositionally biased region" description="Polar residues" evidence="1">
    <location>
        <begin position="1271"/>
        <end position="1286"/>
    </location>
</feature>
<feature type="region of interest" description="Disordered" evidence="1">
    <location>
        <begin position="249"/>
        <end position="276"/>
    </location>
</feature>
<feature type="region of interest" description="Disordered" evidence="1">
    <location>
        <begin position="289"/>
        <end position="467"/>
    </location>
</feature>
<feature type="compositionally biased region" description="Polar residues" evidence="1">
    <location>
        <begin position="584"/>
        <end position="600"/>
    </location>
</feature>
<feature type="compositionally biased region" description="Polar residues" evidence="1">
    <location>
        <begin position="788"/>
        <end position="797"/>
    </location>
</feature>
<organism evidence="2 3">
    <name type="scientific">Podila minutissima</name>
    <dbReference type="NCBI Taxonomy" id="64525"/>
    <lineage>
        <taxon>Eukaryota</taxon>
        <taxon>Fungi</taxon>
        <taxon>Fungi incertae sedis</taxon>
        <taxon>Mucoromycota</taxon>
        <taxon>Mortierellomycotina</taxon>
        <taxon>Mortierellomycetes</taxon>
        <taxon>Mortierellales</taxon>
        <taxon>Mortierellaceae</taxon>
        <taxon>Podila</taxon>
    </lineage>
</organism>
<feature type="compositionally biased region" description="Polar residues" evidence="1">
    <location>
        <begin position="53"/>
        <end position="63"/>
    </location>
</feature>
<accession>A0A9P5VL43</accession>
<feature type="compositionally biased region" description="Basic and acidic residues" evidence="1">
    <location>
        <begin position="1019"/>
        <end position="1029"/>
    </location>
</feature>
<feature type="compositionally biased region" description="Polar residues" evidence="1">
    <location>
        <begin position="627"/>
        <end position="648"/>
    </location>
</feature>
<feature type="compositionally biased region" description="Polar residues" evidence="1">
    <location>
        <begin position="416"/>
        <end position="428"/>
    </location>
</feature>
<feature type="region of interest" description="Disordered" evidence="1">
    <location>
        <begin position="491"/>
        <end position="600"/>
    </location>
</feature>
<feature type="compositionally biased region" description="Polar residues" evidence="1">
    <location>
        <begin position="119"/>
        <end position="136"/>
    </location>
</feature>
<feature type="compositionally biased region" description="Low complexity" evidence="1">
    <location>
        <begin position="180"/>
        <end position="193"/>
    </location>
</feature>
<dbReference type="PROSITE" id="PS50330">
    <property type="entry name" value="UIM"/>
    <property type="match status" value="1"/>
</dbReference>
<reference evidence="2" key="1">
    <citation type="journal article" date="2020" name="Fungal Divers.">
        <title>Resolving the Mortierellaceae phylogeny through synthesis of multi-gene phylogenetics and phylogenomics.</title>
        <authorList>
            <person name="Vandepol N."/>
            <person name="Liber J."/>
            <person name="Desiro A."/>
            <person name="Na H."/>
            <person name="Kennedy M."/>
            <person name="Barry K."/>
            <person name="Grigoriev I.V."/>
            <person name="Miller A.N."/>
            <person name="O'Donnell K."/>
            <person name="Stajich J.E."/>
            <person name="Bonito G."/>
        </authorList>
    </citation>
    <scope>NUCLEOTIDE SEQUENCE</scope>
    <source>
        <strain evidence="2">NVP1</strain>
    </source>
</reference>
<dbReference type="EMBL" id="JAAAUY010000443">
    <property type="protein sequence ID" value="KAF9329847.1"/>
    <property type="molecule type" value="Genomic_DNA"/>
</dbReference>
<feature type="compositionally biased region" description="Low complexity" evidence="1">
    <location>
        <begin position="1093"/>
        <end position="1108"/>
    </location>
</feature>
<feature type="compositionally biased region" description="Polar residues" evidence="1">
    <location>
        <begin position="1"/>
        <end position="34"/>
    </location>
</feature>
<feature type="compositionally biased region" description="Polar residues" evidence="1">
    <location>
        <begin position="560"/>
        <end position="575"/>
    </location>
</feature>
<keyword evidence="3" id="KW-1185">Reference proteome</keyword>
<sequence length="1334" mass="146908">MARQQSGRSQGTKLVQSRLNTNLFKPGASASQKQTNKDRDKDKDDEDEALQIALTQSLETAQSRNRDHDRHQLTDDEEQIEKDNFGGNDVQIINDPWLSGDNIYQDRNTRLSRPRQPISLLSTATNRDDSPTTSSSPRKHVAVQVSSSDHDEFGSETTTVTRGSRNRKPRSSPTRRPANISSRSEPIDISSSDDGVRPHFSSRRRSRSIVAEVIESSDDSMDELAKDISRSPFHTRRRNYPVADDTIASRSREGSEVTALGSSSKMPWSINEGPKTDIILSTPQTKRVKHYTMVQDSEEESDSIKSPAGWSRSGRKPAVAEKHLDLPNIVADDTTRLSSRPLVSDSQPEHDDLEDPPGSAESLTKSSPLLPYSSHELCTSPVRVPRSPTQRKGNLRPLLSLTKPKPLMLEVPSDIEFTQDTQEQQAPTGQEEAEHRRLREELFSDSIEDGSQTESPTKSKPRTNRMVVKRKQRCFEDSPFAAFPIFSQATRRTVQSSDDDDDPFKRGSSSRANRSGRLGSVRDSGPEVGEVEEELLIDRRRSGRHLLSSPSKRARYGQETLVQDRNNTPTKTSPTLGPRDSPLSRFTSPNVLSKESPSTRVRGSLFQSAMSPAPPLRRLETIESISTFTDSQSAPTQTRPTLGANPSQPEEIGYFTDDEPVMQEPARKERRNRRYSGLEFTDRPVAHDLSRDKSSEVQYVGREESSPAVSRMERCFLCSKMVPAADLESHVAQELDRQERERVQKGDEELALALDQMYQTQDTHDQSLVADRTTLQTRYPLGGRTLGETLTSPSSKGGATLGRVSLDTPTRKVGNLSLNSPFSLRTTKKPATGSSDFPATVRKTRSFGISSDEYASQVIDNEPIDLLSEVESSSSQNVFRIQPGQNERGAKSFGKKPSAPAVIPEDKSKNDDDDMDDFVMPEPASMLNKSFRTKAKKVGGDTPALKQTIRRPSNKKKIDLDDSEDDLVEYSRAKGASNGSKQQTTTKQDKGKAKFSVLDSVLPESVRLQRNKNLGRTSVPKDNDPHEWDDFSSSVTQRPMTEKLWKPEDDDFAADNMDQRQVRGIGLGGVIGGIGAMPGSLNMSKVTRHAAESQKAQQEAEEQAQPQQRPVDDPFSHMPSFEYEDPNYGLASQEWMKSPTPERRKQQPPREDDGFGQHGEFDYYGDDHQGPGDGGEEDDDGHESPFDDFMDLRKRRDDPAMAMFFNQFEPSAKKKAGRGGTSRSKAGAGSGGSKSTKKSGGGVAYAAGVQQIGSDGSSNKSAFGRNVSFDAPTTSNGSMAVNSKATPSFGRGRGRGGKKSSGGFKYGFRGRGGGRGRGRARGGGGGGGGLGFEF</sequence>
<feature type="region of interest" description="Disordered" evidence="1">
    <location>
        <begin position="627"/>
        <end position="654"/>
    </location>
</feature>
<evidence type="ECO:0000256" key="1">
    <source>
        <dbReference type="SAM" id="MobiDB-lite"/>
    </source>
</evidence>
<dbReference type="Proteomes" id="UP000696485">
    <property type="component" value="Unassembled WGS sequence"/>
</dbReference>
<feature type="compositionally biased region" description="Basic and acidic residues" evidence="1">
    <location>
        <begin position="64"/>
        <end position="74"/>
    </location>
</feature>